<dbReference type="Proteomes" id="UP001293593">
    <property type="component" value="Unassembled WGS sequence"/>
</dbReference>
<reference evidence="1" key="1">
    <citation type="submission" date="2023-10" db="EMBL/GenBank/DDBJ databases">
        <title>Chromosome-level genome of the transformable northern wattle, Acacia crassicarpa.</title>
        <authorList>
            <person name="Massaro I."/>
            <person name="Sinha N.R."/>
            <person name="Poethig S."/>
            <person name="Leichty A.R."/>
        </authorList>
    </citation>
    <scope>NUCLEOTIDE SEQUENCE</scope>
    <source>
        <strain evidence="1">Acra3RX</strain>
        <tissue evidence="1">Leaf</tissue>
    </source>
</reference>
<proteinExistence type="predicted"/>
<organism evidence="1 2">
    <name type="scientific">Acacia crassicarpa</name>
    <name type="common">northern wattle</name>
    <dbReference type="NCBI Taxonomy" id="499986"/>
    <lineage>
        <taxon>Eukaryota</taxon>
        <taxon>Viridiplantae</taxon>
        <taxon>Streptophyta</taxon>
        <taxon>Embryophyta</taxon>
        <taxon>Tracheophyta</taxon>
        <taxon>Spermatophyta</taxon>
        <taxon>Magnoliopsida</taxon>
        <taxon>eudicotyledons</taxon>
        <taxon>Gunneridae</taxon>
        <taxon>Pentapetalae</taxon>
        <taxon>rosids</taxon>
        <taxon>fabids</taxon>
        <taxon>Fabales</taxon>
        <taxon>Fabaceae</taxon>
        <taxon>Caesalpinioideae</taxon>
        <taxon>mimosoid clade</taxon>
        <taxon>Acacieae</taxon>
        <taxon>Acacia</taxon>
    </lineage>
</organism>
<evidence type="ECO:0000313" key="1">
    <source>
        <dbReference type="EMBL" id="KAK4255966.1"/>
    </source>
</evidence>
<dbReference type="EMBL" id="JAWXYG010000013">
    <property type="protein sequence ID" value="KAK4255966.1"/>
    <property type="molecule type" value="Genomic_DNA"/>
</dbReference>
<comment type="caution">
    <text evidence="1">The sequence shown here is derived from an EMBL/GenBank/DDBJ whole genome shotgun (WGS) entry which is preliminary data.</text>
</comment>
<keyword evidence="2" id="KW-1185">Reference proteome</keyword>
<gene>
    <name evidence="1" type="ORF">QN277_008889</name>
</gene>
<protein>
    <submittedName>
        <fullName evidence="1">Uncharacterized protein</fullName>
    </submittedName>
</protein>
<name>A0AAE1IR81_9FABA</name>
<dbReference type="AlphaFoldDB" id="A0AAE1IR81"/>
<accession>A0AAE1IR81</accession>
<evidence type="ECO:0000313" key="2">
    <source>
        <dbReference type="Proteomes" id="UP001293593"/>
    </source>
</evidence>
<sequence length="70" mass="7957">MNGTNEEVKIVSTLNEAQVPGGRYCGIHLSFRMEGIRHLSIHSYNQQANIFIHYLKAAHRINSNEAQNFS</sequence>